<dbReference type="PIRSF" id="PIRSF019083">
    <property type="entry name" value="UCP019083_VanZ"/>
    <property type="match status" value="1"/>
</dbReference>
<comment type="caution">
    <text evidence="3">The sequence shown here is derived from an EMBL/GenBank/DDBJ whole genome shotgun (WGS) entry which is preliminary data.</text>
</comment>
<evidence type="ECO:0000313" key="3">
    <source>
        <dbReference type="EMBL" id="MCZ0702129.1"/>
    </source>
</evidence>
<dbReference type="RefSeq" id="WP_268778895.1">
    <property type="nucleotide sequence ID" value="NZ_JAPRAT010000003.1"/>
</dbReference>
<gene>
    <name evidence="3" type="ORF">OWO01_02755</name>
</gene>
<sequence length="164" mass="19368">MRKIRYWLFPIGWMGLIFYSSSQPYQNQDLKPLLQNRFDFTFLELAVENIAFTYHQTEISVANLGLLRFIEFFIRKGAHVAVFFVLACLFYYAFRKTFPHWGKLNLAWAFVSTVTYAGLDEWHQGFTPNRTAYWGDVVLDAFGALLAVIVIYLWLAWKKSRKTR</sequence>
<proteinExistence type="predicted"/>
<reference evidence="3" key="1">
    <citation type="submission" date="2022-11" db="EMBL/GenBank/DDBJ databases">
        <title>WGS of Natronobacillus azotifigens 24KS-1, an anaerobic diazotrophic haloalkaliphile from soda-rich habitats.</title>
        <authorList>
            <person name="Sorokin D.Y."/>
            <person name="Merkel A.Y."/>
        </authorList>
    </citation>
    <scope>NUCLEOTIDE SEQUENCE</scope>
    <source>
        <strain evidence="3">24KS-1</strain>
    </source>
</reference>
<keyword evidence="1" id="KW-0812">Transmembrane</keyword>
<dbReference type="InterPro" id="IPR006976">
    <property type="entry name" value="VanZ-like"/>
</dbReference>
<evidence type="ECO:0000313" key="4">
    <source>
        <dbReference type="Proteomes" id="UP001084197"/>
    </source>
</evidence>
<feature type="transmembrane region" description="Helical" evidence="1">
    <location>
        <begin position="73"/>
        <end position="94"/>
    </location>
</feature>
<evidence type="ECO:0000259" key="2">
    <source>
        <dbReference type="Pfam" id="PF04892"/>
    </source>
</evidence>
<evidence type="ECO:0000256" key="1">
    <source>
        <dbReference type="SAM" id="Phobius"/>
    </source>
</evidence>
<feature type="transmembrane region" description="Helical" evidence="1">
    <location>
        <begin position="131"/>
        <end position="155"/>
    </location>
</feature>
<organism evidence="3 4">
    <name type="scientific">Natronobacillus azotifigens</name>
    <dbReference type="NCBI Taxonomy" id="472978"/>
    <lineage>
        <taxon>Bacteria</taxon>
        <taxon>Bacillati</taxon>
        <taxon>Bacillota</taxon>
        <taxon>Bacilli</taxon>
        <taxon>Bacillales</taxon>
        <taxon>Bacillaceae</taxon>
        <taxon>Natronobacillus</taxon>
    </lineage>
</organism>
<dbReference type="AlphaFoldDB" id="A0A9J6RA43"/>
<dbReference type="Proteomes" id="UP001084197">
    <property type="component" value="Unassembled WGS sequence"/>
</dbReference>
<feature type="domain" description="VanZ-like" evidence="2">
    <location>
        <begin position="7"/>
        <end position="154"/>
    </location>
</feature>
<accession>A0A9J6RA43</accession>
<keyword evidence="1" id="KW-0472">Membrane</keyword>
<dbReference type="Pfam" id="PF04892">
    <property type="entry name" value="VanZ"/>
    <property type="match status" value="1"/>
</dbReference>
<keyword evidence="1" id="KW-1133">Transmembrane helix</keyword>
<feature type="transmembrane region" description="Helical" evidence="1">
    <location>
        <begin position="101"/>
        <end position="119"/>
    </location>
</feature>
<dbReference type="PANTHER" id="PTHR28008:SF1">
    <property type="entry name" value="DOMAIN PROTEIN, PUTATIVE (AFU_ORTHOLOGUE AFUA_3G10980)-RELATED"/>
    <property type="match status" value="1"/>
</dbReference>
<dbReference type="PANTHER" id="PTHR28008">
    <property type="entry name" value="DOMAIN PROTEIN, PUTATIVE (AFU_ORTHOLOGUE AFUA_3G10980)-RELATED"/>
    <property type="match status" value="1"/>
</dbReference>
<dbReference type="EMBL" id="JAPRAT010000003">
    <property type="protein sequence ID" value="MCZ0702129.1"/>
    <property type="molecule type" value="Genomic_DNA"/>
</dbReference>
<protein>
    <submittedName>
        <fullName evidence="3">VanZ family protein</fullName>
    </submittedName>
</protein>
<dbReference type="InterPro" id="IPR016747">
    <property type="entry name" value="Phosphotransbutyrylase"/>
</dbReference>
<keyword evidence="4" id="KW-1185">Reference proteome</keyword>
<name>A0A9J6RA43_9BACI</name>
<dbReference type="NCBIfam" id="NF037970">
    <property type="entry name" value="vanZ_1"/>
    <property type="match status" value="1"/>
</dbReference>